<evidence type="ECO:0000259" key="3">
    <source>
        <dbReference type="Pfam" id="PF01757"/>
    </source>
</evidence>
<proteinExistence type="predicted"/>
<keyword evidence="6" id="KW-1185">Reference proteome</keyword>
<feature type="transmembrane region" description="Helical" evidence="2">
    <location>
        <begin position="197"/>
        <end position="216"/>
    </location>
</feature>
<dbReference type="PANTHER" id="PTHR23028">
    <property type="entry name" value="ACETYLTRANSFERASE"/>
    <property type="match status" value="1"/>
</dbReference>
<feature type="domain" description="SGNH" evidence="4">
    <location>
        <begin position="464"/>
        <end position="701"/>
    </location>
</feature>
<dbReference type="Pfam" id="PF19040">
    <property type="entry name" value="SGNH"/>
    <property type="match status" value="1"/>
</dbReference>
<dbReference type="InterPro" id="IPR043968">
    <property type="entry name" value="SGNH"/>
</dbReference>
<dbReference type="EC" id="2.3.1.-" evidence="5"/>
<dbReference type="PANTHER" id="PTHR23028:SF53">
    <property type="entry name" value="ACYL_TRANSF_3 DOMAIN-CONTAINING PROTEIN"/>
    <property type="match status" value="1"/>
</dbReference>
<dbReference type="RefSeq" id="WP_339575987.1">
    <property type="nucleotide sequence ID" value="NZ_JBBIAA010000027.1"/>
</dbReference>
<feature type="transmembrane region" description="Helical" evidence="2">
    <location>
        <begin position="54"/>
        <end position="75"/>
    </location>
</feature>
<evidence type="ECO:0000256" key="1">
    <source>
        <dbReference type="SAM" id="MobiDB-lite"/>
    </source>
</evidence>
<keyword evidence="2" id="KW-0472">Membrane</keyword>
<evidence type="ECO:0000313" key="5">
    <source>
        <dbReference type="EMBL" id="MEJ5946605.1"/>
    </source>
</evidence>
<dbReference type="InterPro" id="IPR050879">
    <property type="entry name" value="Acyltransferase_3"/>
</dbReference>
<sequence>MASPPAPAAAAVRGTRTPGEATRSRFRPDIEGMRSVAVLLVVLYHAGVPGVSGGYVGVDVFFVLSGFLITGLLVSEVRRTGTVSLSRFYARRARRLLPMAVLVLVATAAAGALLLPPLDVPGLGSDVLAAGLYVANWHYAVGSTDYLGGGSDGSPVLHFWSLGVEEQFYVVWPLLLLLVVAVTRRGGRDGRALVPRIGLGLVVLGAVSLLLSWWLTPTTGSWAYFGLHTRAWELAAGAGAAIGLPLLRRLPRPVAAAAGWVGLVAVVGSALVYDDSTVFPGTAALVPVLGTVLLVAAGAPERARGTASLFSAPLLRYVGRVSYSWYLWHWPCLVLARLLTDGSPTAVQTAGAVVVSFLLAAGSHALVEEPVRRSPWLSASTPRSLRLGAALTALVTAVALALSPWQAWGSRDGDAVDLAVLEGSVSGPEGSATWQGAPLMSALQAREDQSRPDACYVSYSETSPPPEDVCRLVDGDGPAVALLGDSHSAHWLPAMEALARERGWSLVYYGKSACPTVDATVWQDQLERGYTECDTWRDGVLDRLADGPELDAVFVARSQTYAEKLLDGQGARLDRASSSPVWEEAARRTFPALEQVADRVVVVEDTPWAPFDVPACLSEVPAADWQTCDFDRTDRVDVDQALVDAEKAADPEDRVQFLETTSFLCPDTRETCPVVAANGGVVYADSSHLTNSVSRSLRDLLGSAVDDLDDPGRLSATS</sequence>
<feature type="domain" description="Acyltransferase 3" evidence="3">
    <location>
        <begin position="29"/>
        <end position="360"/>
    </location>
</feature>
<reference evidence="5 6" key="1">
    <citation type="journal article" date="2017" name="Int. J. Syst. Evol. Microbiol.">
        <title>Pseudokineococcus basanitobsidens sp. nov., isolated from volcanic rock.</title>
        <authorList>
            <person name="Lee D.W."/>
            <person name="Park M.Y."/>
            <person name="Kim J.J."/>
            <person name="Kim B.S."/>
        </authorList>
    </citation>
    <scope>NUCLEOTIDE SEQUENCE [LARGE SCALE GENOMIC DNA]</scope>
    <source>
        <strain evidence="5 6">DSM 103726</strain>
    </source>
</reference>
<feature type="transmembrane region" description="Helical" evidence="2">
    <location>
        <begin position="254"/>
        <end position="273"/>
    </location>
</feature>
<keyword evidence="5" id="KW-0808">Transferase</keyword>
<keyword evidence="5" id="KW-0012">Acyltransferase</keyword>
<feature type="transmembrane region" description="Helical" evidence="2">
    <location>
        <begin position="321"/>
        <end position="340"/>
    </location>
</feature>
<dbReference type="Pfam" id="PF01757">
    <property type="entry name" value="Acyl_transf_3"/>
    <property type="match status" value="1"/>
</dbReference>
<feature type="transmembrane region" description="Helical" evidence="2">
    <location>
        <begin position="167"/>
        <end position="185"/>
    </location>
</feature>
<feature type="transmembrane region" description="Helical" evidence="2">
    <location>
        <begin position="387"/>
        <end position="408"/>
    </location>
</feature>
<evidence type="ECO:0000256" key="2">
    <source>
        <dbReference type="SAM" id="Phobius"/>
    </source>
</evidence>
<accession>A0ABU8RNF6</accession>
<feature type="transmembrane region" description="Helical" evidence="2">
    <location>
        <begin position="96"/>
        <end position="115"/>
    </location>
</feature>
<evidence type="ECO:0000259" key="4">
    <source>
        <dbReference type="Pfam" id="PF19040"/>
    </source>
</evidence>
<dbReference type="Proteomes" id="UP001387100">
    <property type="component" value="Unassembled WGS sequence"/>
</dbReference>
<comment type="caution">
    <text evidence="5">The sequence shown here is derived from an EMBL/GenBank/DDBJ whole genome shotgun (WGS) entry which is preliminary data.</text>
</comment>
<feature type="transmembrane region" description="Helical" evidence="2">
    <location>
        <begin position="279"/>
        <end position="300"/>
    </location>
</feature>
<name>A0ABU8RNF6_9ACTN</name>
<evidence type="ECO:0000313" key="6">
    <source>
        <dbReference type="Proteomes" id="UP001387100"/>
    </source>
</evidence>
<keyword evidence="2" id="KW-1133">Transmembrane helix</keyword>
<gene>
    <name evidence="5" type="ORF">WDZ17_15005</name>
</gene>
<keyword evidence="2" id="KW-0812">Transmembrane</keyword>
<feature type="transmembrane region" description="Helical" evidence="2">
    <location>
        <begin position="346"/>
        <end position="367"/>
    </location>
</feature>
<organism evidence="5 6">
    <name type="scientific">Pseudokineococcus basanitobsidens</name>
    <dbReference type="NCBI Taxonomy" id="1926649"/>
    <lineage>
        <taxon>Bacteria</taxon>
        <taxon>Bacillati</taxon>
        <taxon>Actinomycetota</taxon>
        <taxon>Actinomycetes</taxon>
        <taxon>Kineosporiales</taxon>
        <taxon>Kineosporiaceae</taxon>
        <taxon>Pseudokineococcus</taxon>
    </lineage>
</organism>
<feature type="transmembrane region" description="Helical" evidence="2">
    <location>
        <begin position="222"/>
        <end position="247"/>
    </location>
</feature>
<protein>
    <submittedName>
        <fullName evidence="5">Acyltransferase family protein</fullName>
        <ecNumber evidence="5">2.3.1.-</ecNumber>
    </submittedName>
</protein>
<dbReference type="InterPro" id="IPR002656">
    <property type="entry name" value="Acyl_transf_3_dom"/>
</dbReference>
<feature type="region of interest" description="Disordered" evidence="1">
    <location>
        <begin position="1"/>
        <end position="25"/>
    </location>
</feature>
<dbReference type="GO" id="GO:0016746">
    <property type="term" value="F:acyltransferase activity"/>
    <property type="evidence" value="ECO:0007669"/>
    <property type="project" value="UniProtKB-KW"/>
</dbReference>
<dbReference type="EMBL" id="JBBIAA010000027">
    <property type="protein sequence ID" value="MEJ5946605.1"/>
    <property type="molecule type" value="Genomic_DNA"/>
</dbReference>